<evidence type="ECO:0000313" key="1">
    <source>
        <dbReference type="EMBL" id="QLH80889.1"/>
    </source>
</evidence>
<sequence length="140" mass="16228">MREGIARIRDRFDVIECTAAPDRLSETRLDEELLRSGRPSSEQLLEDYRKEWVEREIVESTTQHIENRETVFEIASDAAAVQTAELRARIEAYVDYQREQGNAPRADRLRIVRTDGTKLEATLTDGTLEWVDDGLKEYNQ</sequence>
<accession>A0A7D5T9X4</accession>
<dbReference type="AlphaFoldDB" id="A0A7D5T9X4"/>
<reference evidence="1 2" key="1">
    <citation type="submission" date="2020-07" db="EMBL/GenBank/DDBJ databases">
        <title>Halosimplex litoreum sp. nov. and Halosimplex rubrum sp. nov., isolated from different salt environments.</title>
        <authorList>
            <person name="Cui H."/>
        </authorList>
    </citation>
    <scope>NUCLEOTIDE SEQUENCE [LARGE SCALE GENOMIC DNA]</scope>
    <source>
        <strain evidence="1 2">R2</strain>
    </source>
</reference>
<dbReference type="KEGG" id="hpel:HZS54_04205"/>
<dbReference type="GeneID" id="56081764"/>
<dbReference type="Proteomes" id="UP000509346">
    <property type="component" value="Chromosome"/>
</dbReference>
<dbReference type="RefSeq" id="WP_179920707.1">
    <property type="nucleotide sequence ID" value="NZ_CP058909.1"/>
</dbReference>
<dbReference type="EMBL" id="CP058909">
    <property type="protein sequence ID" value="QLH80889.1"/>
    <property type="molecule type" value="Genomic_DNA"/>
</dbReference>
<gene>
    <name evidence="1" type="ORF">HZS54_04205</name>
</gene>
<protein>
    <submittedName>
        <fullName evidence="1">Uncharacterized protein</fullName>
    </submittedName>
</protein>
<keyword evidence="2" id="KW-1185">Reference proteome</keyword>
<name>A0A7D5T9X4_9EURY</name>
<evidence type="ECO:0000313" key="2">
    <source>
        <dbReference type="Proteomes" id="UP000509346"/>
    </source>
</evidence>
<proteinExistence type="predicted"/>
<organism evidence="1 2">
    <name type="scientific">Halosimplex pelagicum</name>
    <dbReference type="NCBI Taxonomy" id="869886"/>
    <lineage>
        <taxon>Archaea</taxon>
        <taxon>Methanobacteriati</taxon>
        <taxon>Methanobacteriota</taxon>
        <taxon>Stenosarchaea group</taxon>
        <taxon>Halobacteria</taxon>
        <taxon>Halobacteriales</taxon>
        <taxon>Haloarculaceae</taxon>
        <taxon>Halosimplex</taxon>
    </lineage>
</organism>